<dbReference type="InterPro" id="IPR055184">
    <property type="entry name" value="COMMD8_HN"/>
</dbReference>
<feature type="domain" description="Sleeping Beauty transposase HTH" evidence="3">
    <location>
        <begin position="105"/>
        <end position="156"/>
    </location>
</feature>
<dbReference type="InterPro" id="IPR052338">
    <property type="entry name" value="Transposase_5"/>
</dbReference>
<dbReference type="InterPro" id="IPR036388">
    <property type="entry name" value="WH-like_DNA-bd_sf"/>
</dbReference>
<evidence type="ECO:0000313" key="5">
    <source>
        <dbReference type="Proteomes" id="UP001176940"/>
    </source>
</evidence>
<protein>
    <recommendedName>
        <fullName evidence="6">Transposase</fullName>
    </recommendedName>
</protein>
<dbReference type="PANTHER" id="PTHR23022">
    <property type="entry name" value="TRANSPOSABLE ELEMENT-RELATED"/>
    <property type="match status" value="1"/>
</dbReference>
<dbReference type="Proteomes" id="UP001176940">
    <property type="component" value="Unassembled WGS sequence"/>
</dbReference>
<dbReference type="SUPFAM" id="SSF46689">
    <property type="entry name" value="Homeodomain-like"/>
    <property type="match status" value="1"/>
</dbReference>
<dbReference type="InterPro" id="IPR002492">
    <property type="entry name" value="Transposase_Tc1-like"/>
</dbReference>
<keyword evidence="5" id="KW-1185">Reference proteome</keyword>
<feature type="domain" description="Transposase Tc1-like" evidence="1">
    <location>
        <begin position="174"/>
        <end position="244"/>
    </location>
</feature>
<name>A0ABN9L1T6_9NEOB</name>
<dbReference type="PANTHER" id="PTHR23022:SF135">
    <property type="entry name" value="SI:DKEY-77F5.3"/>
    <property type="match status" value="1"/>
</dbReference>
<dbReference type="InterPro" id="IPR036397">
    <property type="entry name" value="RNaseH_sf"/>
</dbReference>
<dbReference type="Pfam" id="PF01498">
    <property type="entry name" value="HTH_Tnp_Tc3_2"/>
    <property type="match status" value="1"/>
</dbReference>
<evidence type="ECO:0000259" key="1">
    <source>
        <dbReference type="Pfam" id="PF01498"/>
    </source>
</evidence>
<dbReference type="InterPro" id="IPR009057">
    <property type="entry name" value="Homeodomain-like_sf"/>
</dbReference>
<dbReference type="Pfam" id="PF22838">
    <property type="entry name" value="COMMD8_HN"/>
    <property type="match status" value="1"/>
</dbReference>
<organism evidence="4 5">
    <name type="scientific">Ranitomeya imitator</name>
    <name type="common">mimic poison frog</name>
    <dbReference type="NCBI Taxonomy" id="111125"/>
    <lineage>
        <taxon>Eukaryota</taxon>
        <taxon>Metazoa</taxon>
        <taxon>Chordata</taxon>
        <taxon>Craniata</taxon>
        <taxon>Vertebrata</taxon>
        <taxon>Euteleostomi</taxon>
        <taxon>Amphibia</taxon>
        <taxon>Batrachia</taxon>
        <taxon>Anura</taxon>
        <taxon>Neobatrachia</taxon>
        <taxon>Hyloidea</taxon>
        <taxon>Dendrobatidae</taxon>
        <taxon>Dendrobatinae</taxon>
        <taxon>Ranitomeya</taxon>
    </lineage>
</organism>
<dbReference type="Gene3D" id="3.30.420.10">
    <property type="entry name" value="Ribonuclease H-like superfamily/Ribonuclease H"/>
    <property type="match status" value="1"/>
</dbReference>
<feature type="domain" description="COMMD8 helical N-terminal" evidence="2">
    <location>
        <begin position="13"/>
        <end position="84"/>
    </location>
</feature>
<comment type="caution">
    <text evidence="4">The sequence shown here is derived from an EMBL/GenBank/DDBJ whole genome shotgun (WGS) entry which is preliminary data.</text>
</comment>
<dbReference type="EMBL" id="CAUEEQ010004750">
    <property type="protein sequence ID" value="CAJ0927975.1"/>
    <property type="molecule type" value="Genomic_DNA"/>
</dbReference>
<dbReference type="Pfam" id="PF25787">
    <property type="entry name" value="HTH_SB"/>
    <property type="match status" value="1"/>
</dbReference>
<dbReference type="InterPro" id="IPR057667">
    <property type="entry name" value="HTH_SB"/>
</dbReference>
<sequence length="363" mass="40769">MDGAVDGGLELVERLPLSQCPQFLHKVIDGLCGRAQPRFQDYGVIWSLREWLEVLENTTAFIKTSVGKDGSSDEVVSVLVPINSKLFIKRHLCTPSNSLTPNSTMVKTKELSKDTRNKIVALHQAGKTESAIANQLGVKKSTVGAIIRKWKTYKTTDNLPQSGAPRKIPPRGVRMITRTVSKNPRTTRGDLVNELQRAGTNVTRPTISNTLRHHGLRSCSARRVPLLKPVHVRARLKFAREHLDDPEEFWENVLWSDETKLELFGRNTTCRVWRKKNTELHPSNTIPTVKHGGGNIMLWGCFSAKGPGRLIRVHERMNGAMYREILSANLLPSARALKMKRGWVFQLDNDPKHTRQGNEGVAS</sequence>
<proteinExistence type="predicted"/>
<evidence type="ECO:0000313" key="4">
    <source>
        <dbReference type="EMBL" id="CAJ0927975.1"/>
    </source>
</evidence>
<accession>A0ABN9L1T6</accession>
<evidence type="ECO:0000259" key="3">
    <source>
        <dbReference type="Pfam" id="PF25787"/>
    </source>
</evidence>
<evidence type="ECO:0008006" key="6">
    <source>
        <dbReference type="Google" id="ProtNLM"/>
    </source>
</evidence>
<dbReference type="Gene3D" id="1.10.10.10">
    <property type="entry name" value="Winged helix-like DNA-binding domain superfamily/Winged helix DNA-binding domain"/>
    <property type="match status" value="1"/>
</dbReference>
<gene>
    <name evidence="4" type="ORF">RIMI_LOCUS3217203</name>
</gene>
<evidence type="ECO:0000259" key="2">
    <source>
        <dbReference type="Pfam" id="PF22838"/>
    </source>
</evidence>
<reference evidence="4" key="1">
    <citation type="submission" date="2023-07" db="EMBL/GenBank/DDBJ databases">
        <authorList>
            <person name="Stuckert A."/>
        </authorList>
    </citation>
    <scope>NUCLEOTIDE SEQUENCE</scope>
</reference>